<dbReference type="NCBIfam" id="TIGR00254">
    <property type="entry name" value="GGDEF"/>
    <property type="match status" value="1"/>
</dbReference>
<dbReference type="SUPFAM" id="SSF55073">
    <property type="entry name" value="Nucleotide cyclase"/>
    <property type="match status" value="1"/>
</dbReference>
<dbReference type="Pfam" id="PF00990">
    <property type="entry name" value="GGDEF"/>
    <property type="match status" value="1"/>
</dbReference>
<gene>
    <name evidence="2" type="ORF">JY500_20220</name>
</gene>
<reference evidence="2 3" key="1">
    <citation type="submission" date="2021-02" db="EMBL/GenBank/DDBJ databases">
        <title>Niveibacterium changnyeongensis HC41.</title>
        <authorList>
            <person name="Kang M."/>
        </authorList>
    </citation>
    <scope>NUCLEOTIDE SEQUENCE [LARGE SCALE GENOMIC DNA]</scope>
    <source>
        <strain evidence="2 3">HC41</strain>
    </source>
</reference>
<organism evidence="2 3">
    <name type="scientific">Niveibacterium microcysteis</name>
    <dbReference type="NCBI Taxonomy" id="2811415"/>
    <lineage>
        <taxon>Bacteria</taxon>
        <taxon>Pseudomonadati</taxon>
        <taxon>Pseudomonadota</taxon>
        <taxon>Betaproteobacteria</taxon>
        <taxon>Rhodocyclales</taxon>
        <taxon>Rhodocyclaceae</taxon>
        <taxon>Niveibacterium</taxon>
    </lineage>
</organism>
<name>A0ABX7M4U3_9RHOO</name>
<sequence>MFSTGKLLEIIAIQTEIARLGADLGSVMQHAVERTLGLIGADGAAIELAEGDDMVYRASAGIAQRFLGLRLARGQSLSGACVALGQAVRCDDTELDSRADKAACRRVGLRSMIVLPLRYGDSTVGVLKAMSARVAGFTESDQRLLDLLAEHVAAAMFHAAKYDTDALFYRATHDAMTDLANRSLFMDRLRGIGVRAGREGMRAGVLVADLNGLKQINDGLGHRAGDALIVEFARRLKACARQSDLAARLGGDEFALILDPVDSPEGAKAAVARLESALGSPLMFEGRVIEVGASIGHALMPDDGCDIDALVDLADRRMYAAKRQQRGAAHSGRTN</sequence>
<dbReference type="InterPro" id="IPR000160">
    <property type="entry name" value="GGDEF_dom"/>
</dbReference>
<dbReference type="Pfam" id="PF13185">
    <property type="entry name" value="GAF_2"/>
    <property type="match status" value="1"/>
</dbReference>
<dbReference type="InterPro" id="IPR003018">
    <property type="entry name" value="GAF"/>
</dbReference>
<dbReference type="Gene3D" id="3.30.450.40">
    <property type="match status" value="1"/>
</dbReference>
<dbReference type="InterPro" id="IPR043128">
    <property type="entry name" value="Rev_trsase/Diguanyl_cyclase"/>
</dbReference>
<feature type="domain" description="GGDEF" evidence="1">
    <location>
        <begin position="201"/>
        <end position="335"/>
    </location>
</feature>
<evidence type="ECO:0000259" key="1">
    <source>
        <dbReference type="PROSITE" id="PS50887"/>
    </source>
</evidence>
<protein>
    <submittedName>
        <fullName evidence="2">GGDEF domain-containing protein</fullName>
    </submittedName>
</protein>
<dbReference type="SUPFAM" id="SSF55781">
    <property type="entry name" value="GAF domain-like"/>
    <property type="match status" value="1"/>
</dbReference>
<proteinExistence type="predicted"/>
<evidence type="ECO:0000313" key="3">
    <source>
        <dbReference type="Proteomes" id="UP000663570"/>
    </source>
</evidence>
<dbReference type="PANTHER" id="PTHR44757">
    <property type="entry name" value="DIGUANYLATE CYCLASE DGCP"/>
    <property type="match status" value="1"/>
</dbReference>
<dbReference type="CDD" id="cd01949">
    <property type="entry name" value="GGDEF"/>
    <property type="match status" value="1"/>
</dbReference>
<dbReference type="EMBL" id="CP071060">
    <property type="protein sequence ID" value="QSI76755.1"/>
    <property type="molecule type" value="Genomic_DNA"/>
</dbReference>
<dbReference type="PROSITE" id="PS50887">
    <property type="entry name" value="GGDEF"/>
    <property type="match status" value="1"/>
</dbReference>
<dbReference type="SMART" id="SM00065">
    <property type="entry name" value="GAF"/>
    <property type="match status" value="1"/>
</dbReference>
<dbReference type="RefSeq" id="WP_206254375.1">
    <property type="nucleotide sequence ID" value="NZ_CP071060.1"/>
</dbReference>
<accession>A0ABX7M4U3</accession>
<dbReference type="InterPro" id="IPR052155">
    <property type="entry name" value="Biofilm_reg_signaling"/>
</dbReference>
<dbReference type="Proteomes" id="UP000663570">
    <property type="component" value="Chromosome"/>
</dbReference>
<dbReference type="SMART" id="SM00267">
    <property type="entry name" value="GGDEF"/>
    <property type="match status" value="1"/>
</dbReference>
<dbReference type="PANTHER" id="PTHR44757:SF2">
    <property type="entry name" value="BIOFILM ARCHITECTURE MAINTENANCE PROTEIN MBAA"/>
    <property type="match status" value="1"/>
</dbReference>
<dbReference type="Gene3D" id="3.30.70.270">
    <property type="match status" value="1"/>
</dbReference>
<evidence type="ECO:0000313" key="2">
    <source>
        <dbReference type="EMBL" id="QSI76755.1"/>
    </source>
</evidence>
<keyword evidence="3" id="KW-1185">Reference proteome</keyword>
<dbReference type="InterPro" id="IPR029016">
    <property type="entry name" value="GAF-like_dom_sf"/>
</dbReference>
<dbReference type="InterPro" id="IPR029787">
    <property type="entry name" value="Nucleotide_cyclase"/>
</dbReference>